<dbReference type="EMBL" id="SBJO01001472">
    <property type="protein sequence ID" value="KAF9745478.1"/>
    <property type="molecule type" value="Genomic_DNA"/>
</dbReference>
<sequence length="226" mass="26453">MRSEKGKEVLTVENFVFLYCNMHDNVIYYWRCKTEGCKVTARTVGRTLIDFKGEHYHSDNQEEIILSELRDIIKGYLIIEPYRPAQEIYDCAKEELVDSYAARTDITHMIPAFDSVKSNIYRWRSALVPSGIVISRETFNYDFFKIGASQDMLLHVDFDEPIVIMGDINYIKNFTAVRNFNISMDGTFKSSSSSFFQIYIIHGTFSGQFFPLMYCFLIEKTERIYE</sequence>
<feature type="non-terminal residue" evidence="5">
    <location>
        <position position="226"/>
    </location>
</feature>
<evidence type="ECO:0000256" key="2">
    <source>
        <dbReference type="ARBA" id="ARBA00022771"/>
    </source>
</evidence>
<dbReference type="InterPro" id="IPR007588">
    <property type="entry name" value="Znf_FLYWCH"/>
</dbReference>
<proteinExistence type="predicted"/>
<dbReference type="GO" id="GO:0008270">
    <property type="term" value="F:zinc ion binding"/>
    <property type="evidence" value="ECO:0007669"/>
    <property type="project" value="UniProtKB-KW"/>
</dbReference>
<protein>
    <recommendedName>
        <fullName evidence="4">FLYWCH-type domain-containing protein</fullName>
    </recommendedName>
</protein>
<keyword evidence="2" id="KW-0863">Zinc-finger</keyword>
<dbReference type="OrthoDB" id="6154864at2759"/>
<organism evidence="5 6">
    <name type="scientific">Nosema granulosis</name>
    <dbReference type="NCBI Taxonomy" id="83296"/>
    <lineage>
        <taxon>Eukaryota</taxon>
        <taxon>Fungi</taxon>
        <taxon>Fungi incertae sedis</taxon>
        <taxon>Microsporidia</taxon>
        <taxon>Nosematidae</taxon>
        <taxon>Nosema</taxon>
    </lineage>
</organism>
<keyword evidence="6" id="KW-1185">Reference proteome</keyword>
<evidence type="ECO:0000259" key="4">
    <source>
        <dbReference type="Pfam" id="PF04500"/>
    </source>
</evidence>
<evidence type="ECO:0000256" key="1">
    <source>
        <dbReference type="ARBA" id="ARBA00022723"/>
    </source>
</evidence>
<evidence type="ECO:0000313" key="6">
    <source>
        <dbReference type="Proteomes" id="UP000740883"/>
    </source>
</evidence>
<dbReference type="Pfam" id="PF04500">
    <property type="entry name" value="FLYWCH"/>
    <property type="match status" value="1"/>
</dbReference>
<reference evidence="5 6" key="1">
    <citation type="journal article" date="2020" name="Genome Biol. Evol.">
        <title>Comparative genomics of strictly vertically transmitted, feminizing microsporidia endosymbionts of amphipod crustaceans.</title>
        <authorList>
            <person name="Cormier A."/>
            <person name="Chebbi M.A."/>
            <person name="Giraud I."/>
            <person name="Wattier R."/>
            <person name="Teixeira M."/>
            <person name="Gilbert C."/>
            <person name="Rigaud T."/>
            <person name="Cordaux R."/>
        </authorList>
    </citation>
    <scope>NUCLEOTIDE SEQUENCE [LARGE SCALE GENOMIC DNA]</scope>
    <source>
        <strain evidence="5 6">Ou3-Ou53</strain>
    </source>
</reference>
<dbReference type="Proteomes" id="UP000740883">
    <property type="component" value="Unassembled WGS sequence"/>
</dbReference>
<name>A0A9P6GVK4_9MICR</name>
<gene>
    <name evidence="5" type="ORF">NGRA_3562</name>
</gene>
<accession>A0A9P6GVK4</accession>
<keyword evidence="1" id="KW-0479">Metal-binding</keyword>
<keyword evidence="3" id="KW-0862">Zinc</keyword>
<feature type="domain" description="FLYWCH-type" evidence="4">
    <location>
        <begin position="2"/>
        <end position="57"/>
    </location>
</feature>
<dbReference type="AlphaFoldDB" id="A0A9P6GVK4"/>
<evidence type="ECO:0000313" key="5">
    <source>
        <dbReference type="EMBL" id="KAF9745478.1"/>
    </source>
</evidence>
<comment type="caution">
    <text evidence="5">The sequence shown here is derived from an EMBL/GenBank/DDBJ whole genome shotgun (WGS) entry which is preliminary data.</text>
</comment>
<dbReference type="Gene3D" id="2.20.25.240">
    <property type="match status" value="1"/>
</dbReference>
<evidence type="ECO:0000256" key="3">
    <source>
        <dbReference type="ARBA" id="ARBA00022833"/>
    </source>
</evidence>